<dbReference type="PROSITE" id="PS50966">
    <property type="entry name" value="ZF_SWIM"/>
    <property type="match status" value="1"/>
</dbReference>
<accession>A0AA88YDZ5</accession>
<dbReference type="Proteomes" id="UP001186944">
    <property type="component" value="Unassembled WGS sequence"/>
</dbReference>
<dbReference type="EMBL" id="VSWD01000006">
    <property type="protein sequence ID" value="KAK3099645.1"/>
    <property type="molecule type" value="Genomic_DNA"/>
</dbReference>
<protein>
    <recommendedName>
        <fullName evidence="3">SWIM-type domain-containing protein</fullName>
    </recommendedName>
</protein>
<proteinExistence type="predicted"/>
<gene>
    <name evidence="4" type="ORF">FSP39_007447</name>
</gene>
<evidence type="ECO:0000313" key="4">
    <source>
        <dbReference type="EMBL" id="KAK3099645.1"/>
    </source>
</evidence>
<dbReference type="CDD" id="cd22343">
    <property type="entry name" value="PDDEXK_lambda_exonuclease-like"/>
    <property type="match status" value="1"/>
</dbReference>
<name>A0AA88YDZ5_PINIB</name>
<keyword evidence="1" id="KW-0863">Zinc-finger</keyword>
<dbReference type="GO" id="GO:0006281">
    <property type="term" value="P:DNA repair"/>
    <property type="evidence" value="ECO:0007669"/>
    <property type="project" value="UniProtKB-ARBA"/>
</dbReference>
<evidence type="ECO:0000256" key="1">
    <source>
        <dbReference type="PROSITE-ProRule" id="PRU00325"/>
    </source>
</evidence>
<dbReference type="InterPro" id="IPR007527">
    <property type="entry name" value="Znf_SWIM"/>
</dbReference>
<dbReference type="InterPro" id="IPR011604">
    <property type="entry name" value="PDDEXK-like_dom_sf"/>
</dbReference>
<dbReference type="GO" id="GO:0008270">
    <property type="term" value="F:zinc ion binding"/>
    <property type="evidence" value="ECO:0007669"/>
    <property type="project" value="UniProtKB-KW"/>
</dbReference>
<feature type="domain" description="SWIM-type" evidence="3">
    <location>
        <begin position="159"/>
        <end position="200"/>
    </location>
</feature>
<keyword evidence="5" id="KW-1185">Reference proteome</keyword>
<evidence type="ECO:0000313" key="5">
    <source>
        <dbReference type="Proteomes" id="UP001186944"/>
    </source>
</evidence>
<reference evidence="4" key="1">
    <citation type="submission" date="2019-08" db="EMBL/GenBank/DDBJ databases">
        <title>The improved chromosome-level genome for the pearl oyster Pinctada fucata martensii using PacBio sequencing and Hi-C.</title>
        <authorList>
            <person name="Zheng Z."/>
        </authorList>
    </citation>
    <scope>NUCLEOTIDE SEQUENCE</scope>
    <source>
        <strain evidence="4">ZZ-2019</strain>
        <tissue evidence="4">Adductor muscle</tissue>
    </source>
</reference>
<dbReference type="SUPFAM" id="SSF52980">
    <property type="entry name" value="Restriction endonuclease-like"/>
    <property type="match status" value="1"/>
</dbReference>
<feature type="region of interest" description="Disordered" evidence="2">
    <location>
        <begin position="231"/>
        <end position="262"/>
    </location>
</feature>
<dbReference type="Gene3D" id="3.90.320.10">
    <property type="match status" value="1"/>
</dbReference>
<dbReference type="PANTHER" id="PTHR47526">
    <property type="entry name" value="ATP-DEPENDENT DNA HELICASE"/>
    <property type="match status" value="1"/>
</dbReference>
<evidence type="ECO:0000256" key="2">
    <source>
        <dbReference type="SAM" id="MobiDB-lite"/>
    </source>
</evidence>
<organism evidence="4 5">
    <name type="scientific">Pinctada imbricata</name>
    <name type="common">Atlantic pearl-oyster</name>
    <name type="synonym">Pinctada martensii</name>
    <dbReference type="NCBI Taxonomy" id="66713"/>
    <lineage>
        <taxon>Eukaryota</taxon>
        <taxon>Metazoa</taxon>
        <taxon>Spiralia</taxon>
        <taxon>Lophotrochozoa</taxon>
        <taxon>Mollusca</taxon>
        <taxon>Bivalvia</taxon>
        <taxon>Autobranchia</taxon>
        <taxon>Pteriomorphia</taxon>
        <taxon>Pterioida</taxon>
        <taxon>Pterioidea</taxon>
        <taxon>Pteriidae</taxon>
        <taxon>Pinctada</taxon>
    </lineage>
</organism>
<keyword evidence="1" id="KW-0479">Metal-binding</keyword>
<evidence type="ECO:0000259" key="3">
    <source>
        <dbReference type="PROSITE" id="PS50966"/>
    </source>
</evidence>
<comment type="caution">
    <text evidence="4">The sequence shown here is derived from an EMBL/GenBank/DDBJ whole genome shotgun (WGS) entry which is preliminary data.</text>
</comment>
<dbReference type="InterPro" id="IPR011335">
    <property type="entry name" value="Restrct_endonuc-II-like"/>
</dbReference>
<dbReference type="Pfam" id="PF09588">
    <property type="entry name" value="YqaJ"/>
    <property type="match status" value="1"/>
</dbReference>
<dbReference type="AlphaFoldDB" id="A0AA88YDZ5"/>
<keyword evidence="1" id="KW-0862">Zinc</keyword>
<dbReference type="PANTHER" id="PTHR47526:SF3">
    <property type="entry name" value="PHD-TYPE DOMAIN-CONTAINING PROTEIN"/>
    <property type="match status" value="1"/>
</dbReference>
<dbReference type="InterPro" id="IPR019080">
    <property type="entry name" value="YqaJ_viral_recombinase"/>
</dbReference>
<sequence length="573" mass="64441">MTSRENLKKLSKSTLQKMCQDTGFDVKGKKKGDLVDLLFMSTLPPDQITPVLEQSSNLTGLMPQIHPESPLLPPFDKCNYSSIPYTELPTPSFVGIYHFMISRARESCQDRGVNNFKGMDRAVSHFESGDVQDIQVAVIDTSIIYIKAQCLASMKKDRYTVYLCLTNEDHDLKIHYAYCQCPIGLAQSCSHKGAVLLALNGKDRLKSDQDTACTSQLCKWVVPRSSNPIPQPVTQMDFGKPKAEGPTKVSSSTFDPRHPDDRGHDSGYLFRQLKELKKCFPDTGIAHLWDIEDEVPEAVSEVIIDEDEGPSKEIERYIYSKGRVVPLTISTNLVKEIEMHTRGQRLSPLWHDLHKGRITSSSFGKVLRAGHSPNSLVRNIIEGSNLQKYNTLPPAVKWGQDHEEKARRQYVELMSLVKDVSVVDTGITLCESHSFIGASSDGRIFEGDEEGVLEIKCPFSMNGVEVHNMQIDDIISLGDKSFCLMEGVSGPQLCHDHEYFAQVQGEMAVMGLPWCDFVVWTNASSNNIFIERIMFDVDFVTEMMPKLVAFYVEKNISKFVKKILNALIFQKLL</sequence>